<dbReference type="Proteomes" id="UP000636709">
    <property type="component" value="Unassembled WGS sequence"/>
</dbReference>
<dbReference type="AlphaFoldDB" id="A0A835FTA5"/>
<organism evidence="2 3">
    <name type="scientific">Digitaria exilis</name>
    <dbReference type="NCBI Taxonomy" id="1010633"/>
    <lineage>
        <taxon>Eukaryota</taxon>
        <taxon>Viridiplantae</taxon>
        <taxon>Streptophyta</taxon>
        <taxon>Embryophyta</taxon>
        <taxon>Tracheophyta</taxon>
        <taxon>Spermatophyta</taxon>
        <taxon>Magnoliopsida</taxon>
        <taxon>Liliopsida</taxon>
        <taxon>Poales</taxon>
        <taxon>Poaceae</taxon>
        <taxon>PACMAD clade</taxon>
        <taxon>Panicoideae</taxon>
        <taxon>Panicodae</taxon>
        <taxon>Paniceae</taxon>
        <taxon>Anthephorinae</taxon>
        <taxon>Digitaria</taxon>
    </lineage>
</organism>
<feature type="compositionally biased region" description="Pro residues" evidence="1">
    <location>
        <begin position="82"/>
        <end position="91"/>
    </location>
</feature>
<accession>A0A835FTA5</accession>
<name>A0A835FTA5_9POAL</name>
<feature type="compositionally biased region" description="Basic and acidic residues" evidence="1">
    <location>
        <begin position="107"/>
        <end position="120"/>
    </location>
</feature>
<feature type="compositionally biased region" description="Basic and acidic residues" evidence="1">
    <location>
        <begin position="270"/>
        <end position="290"/>
    </location>
</feature>
<comment type="caution">
    <text evidence="2">The sequence shown here is derived from an EMBL/GenBank/DDBJ whole genome shotgun (WGS) entry which is preliminary data.</text>
</comment>
<keyword evidence="3" id="KW-1185">Reference proteome</keyword>
<reference evidence="2" key="1">
    <citation type="submission" date="2020-07" db="EMBL/GenBank/DDBJ databases">
        <title>Genome sequence and genetic diversity analysis of an under-domesticated orphan crop, white fonio (Digitaria exilis).</title>
        <authorList>
            <person name="Bennetzen J.L."/>
            <person name="Chen S."/>
            <person name="Ma X."/>
            <person name="Wang X."/>
            <person name="Yssel A.E.J."/>
            <person name="Chaluvadi S.R."/>
            <person name="Johnson M."/>
            <person name="Gangashetty P."/>
            <person name="Hamidou F."/>
            <person name="Sanogo M.D."/>
            <person name="Zwaenepoel A."/>
            <person name="Wallace J."/>
            <person name="Van De Peer Y."/>
            <person name="Van Deynze A."/>
        </authorList>
    </citation>
    <scope>NUCLEOTIDE SEQUENCE</scope>
    <source>
        <tissue evidence="2">Leaves</tissue>
    </source>
</reference>
<dbReference type="EMBL" id="JACEFO010000244">
    <property type="protein sequence ID" value="KAF8776041.1"/>
    <property type="molecule type" value="Genomic_DNA"/>
</dbReference>
<evidence type="ECO:0000313" key="3">
    <source>
        <dbReference type="Proteomes" id="UP000636709"/>
    </source>
</evidence>
<feature type="region of interest" description="Disordered" evidence="1">
    <location>
        <begin position="76"/>
        <end position="138"/>
    </location>
</feature>
<evidence type="ECO:0000256" key="1">
    <source>
        <dbReference type="SAM" id="MobiDB-lite"/>
    </source>
</evidence>
<protein>
    <submittedName>
        <fullName evidence="2">Uncharacterized protein</fullName>
    </submittedName>
</protein>
<evidence type="ECO:0000313" key="2">
    <source>
        <dbReference type="EMBL" id="KAF8776041.1"/>
    </source>
</evidence>
<dbReference type="OrthoDB" id="757625at2759"/>
<sequence length="323" mass="35790">MNSAPLGEKLHVSGVVGRARKTERTEYKLLFFLRVRPLDVSTRYEAAHARQLPPPARSSQFTRSNHQPVSVVDGCLHNFARAPPPPPSPPEPRARSQRGGSSQQGTAKEEGQKKNMRELEVVATSTPPPEQRAKRRRPVGSPRIFLTHLAAKETQSNPNPPCLPLLPQAGQSQLYIYESLPFLRRPTNQKPTRANKAKTEAHPGIPTQARIEFGNRSTPAIIHQRVCKAQFRPLVDLPWTSASPADIASGAGAFTTRLSWRRGAGTSGRHHQDADEPANKASQRDGEKPRSPPRRRHHGDSQPPALLPRFAPEFDCFETIVSH</sequence>
<feature type="region of interest" description="Disordered" evidence="1">
    <location>
        <begin position="263"/>
        <end position="310"/>
    </location>
</feature>
<proteinExistence type="predicted"/>
<gene>
    <name evidence="2" type="ORF">HU200_003948</name>
</gene>